<dbReference type="EMBL" id="BGPR01165250">
    <property type="protein sequence ID" value="GBM10746.1"/>
    <property type="molecule type" value="Genomic_DNA"/>
</dbReference>
<dbReference type="Proteomes" id="UP000499080">
    <property type="component" value="Unassembled WGS sequence"/>
</dbReference>
<sequence length="122" mass="14051">MKTIKIQNLGSIRAVSEAVMPSVSDLLWLYGKWVDHDRWPNIPDSKEGCHFTFHGLSAEAFPHQPFRKPLPQGLHRKAFYELPHRQGLNNKSAKAFPRKPVRKPSRKIDVGKLFMNHLSDKV</sequence>
<proteinExistence type="predicted"/>
<accession>A0A4Y2D3Q3</accession>
<keyword evidence="2" id="KW-1185">Reference proteome</keyword>
<gene>
    <name evidence="1" type="ORF">AVEN_212058_1</name>
</gene>
<reference evidence="1 2" key="1">
    <citation type="journal article" date="2019" name="Sci. Rep.">
        <title>Orb-weaving spider Araneus ventricosus genome elucidates the spidroin gene catalogue.</title>
        <authorList>
            <person name="Kono N."/>
            <person name="Nakamura H."/>
            <person name="Ohtoshi R."/>
            <person name="Moran D.A.P."/>
            <person name="Shinohara A."/>
            <person name="Yoshida Y."/>
            <person name="Fujiwara M."/>
            <person name="Mori M."/>
            <person name="Tomita M."/>
            <person name="Arakawa K."/>
        </authorList>
    </citation>
    <scope>NUCLEOTIDE SEQUENCE [LARGE SCALE GENOMIC DNA]</scope>
</reference>
<dbReference type="AlphaFoldDB" id="A0A4Y2D3Q3"/>
<name>A0A4Y2D3Q3_ARAVE</name>
<evidence type="ECO:0000313" key="2">
    <source>
        <dbReference type="Proteomes" id="UP000499080"/>
    </source>
</evidence>
<protein>
    <submittedName>
        <fullName evidence="1">Uncharacterized protein</fullName>
    </submittedName>
</protein>
<evidence type="ECO:0000313" key="1">
    <source>
        <dbReference type="EMBL" id="GBM10746.1"/>
    </source>
</evidence>
<organism evidence="1 2">
    <name type="scientific">Araneus ventricosus</name>
    <name type="common">Orbweaver spider</name>
    <name type="synonym">Epeira ventricosa</name>
    <dbReference type="NCBI Taxonomy" id="182803"/>
    <lineage>
        <taxon>Eukaryota</taxon>
        <taxon>Metazoa</taxon>
        <taxon>Ecdysozoa</taxon>
        <taxon>Arthropoda</taxon>
        <taxon>Chelicerata</taxon>
        <taxon>Arachnida</taxon>
        <taxon>Araneae</taxon>
        <taxon>Araneomorphae</taxon>
        <taxon>Entelegynae</taxon>
        <taxon>Araneoidea</taxon>
        <taxon>Araneidae</taxon>
        <taxon>Araneus</taxon>
    </lineage>
</organism>
<comment type="caution">
    <text evidence="1">The sequence shown here is derived from an EMBL/GenBank/DDBJ whole genome shotgun (WGS) entry which is preliminary data.</text>
</comment>